<protein>
    <recommendedName>
        <fullName evidence="5">RxLR effector protein</fullName>
    </recommendedName>
</protein>
<dbReference type="AlphaFoldDB" id="A0A024GLB4"/>
<comment type="caution">
    <text evidence="3">The sequence shown here is derived from an EMBL/GenBank/DDBJ whole genome shotgun (WGS) entry which is preliminary data.</text>
</comment>
<gene>
    <name evidence="3" type="ORF">BN9_085110</name>
</gene>
<feature type="compositionally biased region" description="Acidic residues" evidence="1">
    <location>
        <begin position="258"/>
        <end position="272"/>
    </location>
</feature>
<keyword evidence="4" id="KW-1185">Reference proteome</keyword>
<proteinExistence type="predicted"/>
<evidence type="ECO:0000313" key="4">
    <source>
        <dbReference type="Proteomes" id="UP000053237"/>
    </source>
</evidence>
<dbReference type="EMBL" id="CAIX01000173">
    <property type="protein sequence ID" value="CCI47504.1"/>
    <property type="molecule type" value="Genomic_DNA"/>
</dbReference>
<name>A0A024GLB4_9STRA</name>
<sequence length="319" mass="35169">MKAHISVATMLVLATTSHGRALREGIEEKKDTSNIDGVRMDSSSKVIKSNHVSGRNLMQYQNPYSAYPVETREIVDYGNAYSVPHVEFEGEENLIPQSYHHDDFHNAQTLKENNGWEMGQFLQGQDHAPPQAHAHHHQYPRLPFGEQTYSQHSSTHQNHLPHSIVSPHDMPVDGVPAPGHTLPLPGPPHTHQRAPLMLPHKPYQPERDSGGPSSGAVDADSDASDSSDESGNHIDRASGSRSGEIGDHRNNMAISNYEEPENDSDDAAESDSDSSQGDKKPSRIGKLQKSAKKTGRKAVEQARKKFTATMKSLSFKKTE</sequence>
<reference evidence="3 4" key="1">
    <citation type="submission" date="2012-05" db="EMBL/GenBank/DDBJ databases">
        <title>Recombination and specialization in a pathogen metapopulation.</title>
        <authorList>
            <person name="Gardiner A."/>
            <person name="Kemen E."/>
            <person name="Schultz-Larsen T."/>
            <person name="MacLean D."/>
            <person name="Van Oosterhout C."/>
            <person name="Jones J.D.G."/>
        </authorList>
    </citation>
    <scope>NUCLEOTIDE SEQUENCE [LARGE SCALE GENOMIC DNA]</scope>
    <source>
        <strain evidence="3 4">Ac Nc2</strain>
    </source>
</reference>
<feature type="region of interest" description="Disordered" evidence="1">
    <location>
        <begin position="145"/>
        <end position="319"/>
    </location>
</feature>
<keyword evidence="2" id="KW-0732">Signal</keyword>
<organism evidence="3 4">
    <name type="scientific">Albugo candida</name>
    <dbReference type="NCBI Taxonomy" id="65357"/>
    <lineage>
        <taxon>Eukaryota</taxon>
        <taxon>Sar</taxon>
        <taxon>Stramenopiles</taxon>
        <taxon>Oomycota</taxon>
        <taxon>Peronosporomycetes</taxon>
        <taxon>Albuginales</taxon>
        <taxon>Albuginaceae</taxon>
        <taxon>Albugo</taxon>
    </lineage>
</organism>
<evidence type="ECO:0008006" key="5">
    <source>
        <dbReference type="Google" id="ProtNLM"/>
    </source>
</evidence>
<evidence type="ECO:0000313" key="3">
    <source>
        <dbReference type="EMBL" id="CCI47504.1"/>
    </source>
</evidence>
<feature type="chain" id="PRO_5001532485" description="RxLR effector protein" evidence="2">
    <location>
        <begin position="20"/>
        <end position="319"/>
    </location>
</feature>
<evidence type="ECO:0000256" key="1">
    <source>
        <dbReference type="SAM" id="MobiDB-lite"/>
    </source>
</evidence>
<feature type="compositionally biased region" description="Polar residues" evidence="1">
    <location>
        <begin position="147"/>
        <end position="160"/>
    </location>
</feature>
<feature type="compositionally biased region" description="Basic and acidic residues" evidence="1">
    <location>
        <begin position="230"/>
        <end position="250"/>
    </location>
</feature>
<dbReference type="InParanoid" id="A0A024GLB4"/>
<evidence type="ECO:0000256" key="2">
    <source>
        <dbReference type="SAM" id="SignalP"/>
    </source>
</evidence>
<feature type="signal peptide" evidence="2">
    <location>
        <begin position="1"/>
        <end position="19"/>
    </location>
</feature>
<dbReference type="Proteomes" id="UP000053237">
    <property type="component" value="Unassembled WGS sequence"/>
</dbReference>
<accession>A0A024GLB4</accession>
<feature type="compositionally biased region" description="Acidic residues" evidence="1">
    <location>
        <begin position="219"/>
        <end position="228"/>
    </location>
</feature>